<keyword evidence="4" id="KW-1185">Reference proteome</keyword>
<dbReference type="SUPFAM" id="SSF53850">
    <property type="entry name" value="Periplasmic binding protein-like II"/>
    <property type="match status" value="1"/>
</dbReference>
<accession>A0A6M4GUE0</accession>
<dbReference type="Gene3D" id="3.40.190.10">
    <property type="entry name" value="Periplasmic binding protein-like II"/>
    <property type="match status" value="2"/>
</dbReference>
<evidence type="ECO:0000313" key="3">
    <source>
        <dbReference type="EMBL" id="QJR10756.1"/>
    </source>
</evidence>
<dbReference type="PANTHER" id="PTHR35936:SF17">
    <property type="entry name" value="ARGININE-BINDING EXTRACELLULAR PROTEIN ARTP"/>
    <property type="match status" value="1"/>
</dbReference>
<gene>
    <name evidence="3" type="ORF">DSM104443_01825</name>
</gene>
<dbReference type="KEGG" id="uru:DSM104443_01825"/>
<dbReference type="EMBL" id="CP053069">
    <property type="protein sequence ID" value="QJR10756.1"/>
    <property type="molecule type" value="Genomic_DNA"/>
</dbReference>
<organism evidence="3 4">
    <name type="scientific">Usitatibacter rugosus</name>
    <dbReference type="NCBI Taxonomy" id="2732067"/>
    <lineage>
        <taxon>Bacteria</taxon>
        <taxon>Pseudomonadati</taxon>
        <taxon>Pseudomonadota</taxon>
        <taxon>Betaproteobacteria</taxon>
        <taxon>Nitrosomonadales</taxon>
        <taxon>Usitatibacteraceae</taxon>
        <taxon>Usitatibacter</taxon>
    </lineage>
</organism>
<dbReference type="AlphaFoldDB" id="A0A6M4GUE0"/>
<sequence>MTDIAEAKRQFTPSGFLRAGINMGNPVIAQKDPHGGDPKGVGAALARELARRLGVDVKFTTYETAGKLADAVKNREWDVAFLAIDPARATDIDFTAAYVHIEGTYMVAEASPMKTPADADRVGVKIAVGLKTAYDLYLTREIKHATLVRSESSKAAIAQFFSEPLDAVAGVRQPLEASAASHPGYRVMPESFMVIQQASGVPKGRSAAHAYLAAFIEEMKASGFVAKALRDSGQSDVAVAPPG</sequence>
<evidence type="ECO:0000313" key="4">
    <source>
        <dbReference type="Proteomes" id="UP000501534"/>
    </source>
</evidence>
<dbReference type="RefSeq" id="WP_171091534.1">
    <property type="nucleotide sequence ID" value="NZ_CP053069.1"/>
</dbReference>
<dbReference type="SMART" id="SM00062">
    <property type="entry name" value="PBPb"/>
    <property type="match status" value="1"/>
</dbReference>
<proteinExistence type="predicted"/>
<keyword evidence="1" id="KW-0732">Signal</keyword>
<dbReference type="CDD" id="cd13623">
    <property type="entry name" value="PBP2_AA_hypothetical"/>
    <property type="match status" value="1"/>
</dbReference>
<name>A0A6M4GUE0_9PROT</name>
<dbReference type="Pfam" id="PF00497">
    <property type="entry name" value="SBP_bac_3"/>
    <property type="match status" value="1"/>
</dbReference>
<feature type="domain" description="Solute-binding protein family 3/N-terminal" evidence="2">
    <location>
        <begin position="16"/>
        <end position="236"/>
    </location>
</feature>
<protein>
    <recommendedName>
        <fullName evidence="2">Solute-binding protein family 3/N-terminal domain-containing protein</fullName>
    </recommendedName>
</protein>
<evidence type="ECO:0000259" key="2">
    <source>
        <dbReference type="SMART" id="SM00062"/>
    </source>
</evidence>
<reference evidence="3 4" key="1">
    <citation type="submission" date="2020-04" db="EMBL/GenBank/DDBJ databases">
        <title>Usitatibacter rugosus gen. nov., sp. nov. and Usitatibacter palustris sp. nov., novel members of Usitatibacteraceae fam. nov. within the order Nitrosomonadales isolated from soil.</title>
        <authorList>
            <person name="Huber K.J."/>
            <person name="Neumann-Schaal M."/>
            <person name="Geppert A."/>
            <person name="Luckner M."/>
            <person name="Wanner G."/>
            <person name="Overmann J."/>
        </authorList>
    </citation>
    <scope>NUCLEOTIDE SEQUENCE [LARGE SCALE GENOMIC DNA]</scope>
    <source>
        <strain evidence="3 4">0125_3</strain>
    </source>
</reference>
<evidence type="ECO:0000256" key="1">
    <source>
        <dbReference type="ARBA" id="ARBA00022729"/>
    </source>
</evidence>
<dbReference type="PANTHER" id="PTHR35936">
    <property type="entry name" value="MEMBRANE-BOUND LYTIC MUREIN TRANSGLYCOSYLASE F"/>
    <property type="match status" value="1"/>
</dbReference>
<dbReference type="InterPro" id="IPR001638">
    <property type="entry name" value="Solute-binding_3/MltF_N"/>
</dbReference>
<dbReference type="Proteomes" id="UP000501534">
    <property type="component" value="Chromosome"/>
</dbReference>